<dbReference type="InterPro" id="IPR018964">
    <property type="entry name" value="Phage_phiJL001_Gp84_C"/>
</dbReference>
<evidence type="ECO:0000259" key="1">
    <source>
        <dbReference type="Pfam" id="PF09356"/>
    </source>
</evidence>
<protein>
    <recommendedName>
        <fullName evidence="1">Bacteriophage phiJL001 Gp84 C-terminal domain-containing protein</fullName>
    </recommendedName>
</protein>
<dbReference type="EMBL" id="JBEPMU010000003">
    <property type="protein sequence ID" value="MET3652473.1"/>
    <property type="molecule type" value="Genomic_DNA"/>
</dbReference>
<keyword evidence="3" id="KW-1185">Reference proteome</keyword>
<proteinExistence type="predicted"/>
<sequence length="284" mass="30538">MFKDFELSRRGGKPTHLFRFARQGKTWRFAATDRDIVVGGFTWLAAPIAREEIKQTVETAQDSLKVTLPYNRDANNTDPVTQSLGDNWHPYIPSDTVAVACMATHLGDPDQEIIVEWLGQVGQPKFTDGQLELTCVTASSIGKAQRQGAKWQIACWKTVYSTGPRGCNLLKSAFSITVAVDEINGLSLSAAAFAGLDLSLAGGGLEFTDSNGLIQRLSIMAHDGSTIVLLSGAAGLAAGLTVTVYPGCQRTWAACADRDNTINYGGAIYKPVQNPYSGQSMSWG</sequence>
<feature type="domain" description="Bacteriophage phiJL001 Gp84 C-terminal" evidence="1">
    <location>
        <begin position="201"/>
        <end position="271"/>
    </location>
</feature>
<evidence type="ECO:0000313" key="3">
    <source>
        <dbReference type="Proteomes" id="UP001549184"/>
    </source>
</evidence>
<evidence type="ECO:0000313" key="2">
    <source>
        <dbReference type="EMBL" id="MET3652473.1"/>
    </source>
</evidence>
<dbReference type="RefSeq" id="WP_354013883.1">
    <property type="nucleotide sequence ID" value="NZ_JBEPMU010000003.1"/>
</dbReference>
<dbReference type="Pfam" id="PF09356">
    <property type="entry name" value="Phage_BR0599"/>
    <property type="match status" value="1"/>
</dbReference>
<dbReference type="Pfam" id="PF09931">
    <property type="entry name" value="Phage_phiJL001_Gp84_N"/>
    <property type="match status" value="1"/>
</dbReference>
<accession>A0ABV2JXF9</accession>
<dbReference type="Proteomes" id="UP001549184">
    <property type="component" value="Unassembled WGS sequence"/>
</dbReference>
<name>A0ABV2JXF9_9GAMM</name>
<reference evidence="2 3" key="1">
    <citation type="submission" date="2024-06" db="EMBL/GenBank/DDBJ databases">
        <title>Sorghum-associated microbial communities from plants grown in Nebraska, USA.</title>
        <authorList>
            <person name="Schachtman D."/>
        </authorList>
    </citation>
    <scope>NUCLEOTIDE SEQUENCE [LARGE SCALE GENOMIC DNA]</scope>
    <source>
        <strain evidence="2 3">1073</strain>
    </source>
</reference>
<gene>
    <name evidence="2" type="ORF">ABIC75_002205</name>
</gene>
<organism evidence="2 3">
    <name type="scientific">Dyella japonica</name>
    <dbReference type="NCBI Taxonomy" id="231455"/>
    <lineage>
        <taxon>Bacteria</taxon>
        <taxon>Pseudomonadati</taxon>
        <taxon>Pseudomonadota</taxon>
        <taxon>Gammaproteobacteria</taxon>
        <taxon>Lysobacterales</taxon>
        <taxon>Rhodanobacteraceae</taxon>
        <taxon>Dyella</taxon>
    </lineage>
</organism>
<comment type="caution">
    <text evidence="2">The sequence shown here is derived from an EMBL/GenBank/DDBJ whole genome shotgun (WGS) entry which is preliminary data.</text>
</comment>